<dbReference type="Proteomes" id="UP001385951">
    <property type="component" value="Unassembled WGS sequence"/>
</dbReference>
<name>A0AAW0GAZ5_9APHY</name>
<evidence type="ECO:0000313" key="3">
    <source>
        <dbReference type="Proteomes" id="UP001385951"/>
    </source>
</evidence>
<keyword evidence="3" id="KW-1185">Reference proteome</keyword>
<gene>
    <name evidence="2" type="ORF">QCA50_008281</name>
</gene>
<dbReference type="EMBL" id="JASBNA010000010">
    <property type="protein sequence ID" value="KAK7688742.1"/>
    <property type="molecule type" value="Genomic_DNA"/>
</dbReference>
<proteinExistence type="predicted"/>
<protein>
    <submittedName>
        <fullName evidence="2">Uncharacterized protein</fullName>
    </submittedName>
</protein>
<sequence>MLFRSTGKWNYMRVGEDAFGKGRVRDSVGHSVGRLSIRGRDTVGGRLGRRGMHVGDLLWHSGGREGEDVKRQKRPSNDQMQLSSPPIRDRRSSSSACLSFSVGCDDIDDNFNISYSPSLSTLTSPSMVCYEGPVYLSQSPLYHNDLMQSMAFSLALDSPQSSSLHRCMQCGLVHSV</sequence>
<feature type="region of interest" description="Disordered" evidence="1">
    <location>
        <begin position="61"/>
        <end position="92"/>
    </location>
</feature>
<organism evidence="2 3">
    <name type="scientific">Cerrena zonata</name>
    <dbReference type="NCBI Taxonomy" id="2478898"/>
    <lineage>
        <taxon>Eukaryota</taxon>
        <taxon>Fungi</taxon>
        <taxon>Dikarya</taxon>
        <taxon>Basidiomycota</taxon>
        <taxon>Agaricomycotina</taxon>
        <taxon>Agaricomycetes</taxon>
        <taxon>Polyporales</taxon>
        <taxon>Cerrenaceae</taxon>
        <taxon>Cerrena</taxon>
    </lineage>
</organism>
<reference evidence="2 3" key="1">
    <citation type="submission" date="2022-09" db="EMBL/GenBank/DDBJ databases">
        <authorList>
            <person name="Palmer J.M."/>
        </authorList>
    </citation>
    <scope>NUCLEOTIDE SEQUENCE [LARGE SCALE GENOMIC DNA]</scope>
    <source>
        <strain evidence="2 3">DSM 7382</strain>
    </source>
</reference>
<accession>A0AAW0GAZ5</accession>
<evidence type="ECO:0000256" key="1">
    <source>
        <dbReference type="SAM" id="MobiDB-lite"/>
    </source>
</evidence>
<comment type="caution">
    <text evidence="2">The sequence shown here is derived from an EMBL/GenBank/DDBJ whole genome shotgun (WGS) entry which is preliminary data.</text>
</comment>
<dbReference type="AlphaFoldDB" id="A0AAW0GAZ5"/>
<evidence type="ECO:0000313" key="2">
    <source>
        <dbReference type="EMBL" id="KAK7688742.1"/>
    </source>
</evidence>